<name>A0ACC3B1U8_9EURO</name>
<protein>
    <submittedName>
        <fullName evidence="1">Uncharacterized protein</fullName>
    </submittedName>
</protein>
<accession>A0ACC3B1U8</accession>
<keyword evidence="2" id="KW-1185">Reference proteome</keyword>
<dbReference type="Proteomes" id="UP001177260">
    <property type="component" value="Unassembled WGS sequence"/>
</dbReference>
<gene>
    <name evidence="1" type="ORF">N8T08_005632</name>
</gene>
<proteinExistence type="predicted"/>
<reference evidence="1 2" key="1">
    <citation type="journal article" date="2023" name="ACS Omega">
        <title>Identification of the Neoaspergillic Acid Biosynthesis Gene Cluster by Establishing an In Vitro CRISPR-Ribonucleoprotein Genetic System in Aspergillus melleus.</title>
        <authorList>
            <person name="Yuan B."/>
            <person name="Grau M.F."/>
            <person name="Murata R.M."/>
            <person name="Torok T."/>
            <person name="Venkateswaran K."/>
            <person name="Stajich J.E."/>
            <person name="Wang C.C.C."/>
        </authorList>
    </citation>
    <scope>NUCLEOTIDE SEQUENCE [LARGE SCALE GENOMIC DNA]</scope>
    <source>
        <strain evidence="1 2">IMV 1140</strain>
    </source>
</reference>
<organism evidence="1 2">
    <name type="scientific">Aspergillus melleus</name>
    <dbReference type="NCBI Taxonomy" id="138277"/>
    <lineage>
        <taxon>Eukaryota</taxon>
        <taxon>Fungi</taxon>
        <taxon>Dikarya</taxon>
        <taxon>Ascomycota</taxon>
        <taxon>Pezizomycotina</taxon>
        <taxon>Eurotiomycetes</taxon>
        <taxon>Eurotiomycetidae</taxon>
        <taxon>Eurotiales</taxon>
        <taxon>Aspergillaceae</taxon>
        <taxon>Aspergillus</taxon>
        <taxon>Aspergillus subgen. Circumdati</taxon>
    </lineage>
</organism>
<evidence type="ECO:0000313" key="1">
    <source>
        <dbReference type="EMBL" id="KAK1144219.1"/>
    </source>
</evidence>
<comment type="caution">
    <text evidence="1">The sequence shown here is derived from an EMBL/GenBank/DDBJ whole genome shotgun (WGS) entry which is preliminary data.</text>
</comment>
<sequence length="378" mass="44119">MIPLLYCSGLCACCDIRPDHDYDKCPKCDVAIYCDEEAIEEDKKDHEAECAKICSTVQWYHEMFQGGLRKLVLEEIGMLSRHRVMHGYNIPATEYVFAYFCQKHLPLTEMPMVELRKELLLFRELLRLHMVFPKVAQRQIPTILLQLGQDEMCYDFIRQGIRWEPERSISKVLKCGLAYRDPKGNDPFYDETFFCKDFIDLEDIGETLIRCVGVAFIKVKMLLDLETLEAATYTVGSLVPRETLIQIKAFAATNWYVERSQHLIEEDRPTKAREVLMKQIGMLFTLVNRLDCNFWPHLIFEAPVSSGQESKTLRQVVHNVARLWVCHPRALQFMAAMMRRHYRDNLEGWQVRTGPPPFCFENSGHEIFADLIYGQFLV</sequence>
<evidence type="ECO:0000313" key="2">
    <source>
        <dbReference type="Proteomes" id="UP001177260"/>
    </source>
</evidence>
<dbReference type="EMBL" id="JAOPJF010000032">
    <property type="protein sequence ID" value="KAK1144219.1"/>
    <property type="molecule type" value="Genomic_DNA"/>
</dbReference>